<name>A0ABU4QK57_9ENTR</name>
<accession>A0ABU4QK57</accession>
<evidence type="ECO:0000313" key="1">
    <source>
        <dbReference type="EMBL" id="MDX6039160.1"/>
    </source>
</evidence>
<keyword evidence="2" id="KW-1185">Reference proteome</keyword>
<dbReference type="EMBL" id="JAWXRD010000002">
    <property type="protein sequence ID" value="MDX6039160.1"/>
    <property type="molecule type" value="Genomic_DNA"/>
</dbReference>
<dbReference type="Proteomes" id="UP001275664">
    <property type="component" value="Unassembled WGS sequence"/>
</dbReference>
<evidence type="ECO:0000313" key="2">
    <source>
        <dbReference type="Proteomes" id="UP001275664"/>
    </source>
</evidence>
<sequence length="326" mass="37767">MELSIDYDYSYLASQSQCEDIREELLQRFVNKNNKCVLMIDAALLRQRTDEQEFISILSLRQVVRVPVAPQYLTEEFFPWLIELDLSSGEDMVIFEKSIQIALNEIEPQKIKSGFGRLICGWLSIYGGLEDASIHLGKTALQRRKDKDILLRYYDPAVVTLCWKILDYWQRQRLLGTITDWYSIDGDGQLTHRSGLVQQYAQLTFSLSFSPETWQDIDMIAIVNLILREYRRDNISKTRLSEGQVFKTVSPALKRAWKYMFKNKMDLVDYGLHALNFSPAFDCHPEIIRLLETQCSQPGRSFRDAISSVSPKQWASIRAGDDSQPL</sequence>
<protein>
    <submittedName>
        <fullName evidence="1">DUF4123 domain-containing protein</fullName>
    </submittedName>
</protein>
<comment type="caution">
    <text evidence="1">The sequence shown here is derived from an EMBL/GenBank/DDBJ whole genome shotgun (WGS) entry which is preliminary data.</text>
</comment>
<dbReference type="RefSeq" id="WP_319785366.1">
    <property type="nucleotide sequence ID" value="NZ_JAWXRD010000002.1"/>
</dbReference>
<organism evidence="1 2">
    <name type="scientific">Scandinavium lactucae</name>
    <dbReference type="NCBI Taxonomy" id="3095028"/>
    <lineage>
        <taxon>Bacteria</taxon>
        <taxon>Pseudomonadati</taxon>
        <taxon>Pseudomonadota</taxon>
        <taxon>Gammaproteobacteria</taxon>
        <taxon>Enterobacterales</taxon>
        <taxon>Enterobacteriaceae</taxon>
        <taxon>Scandinavium</taxon>
    </lineage>
</organism>
<proteinExistence type="predicted"/>
<reference evidence="1 2" key="1">
    <citation type="submission" date="2023-11" db="EMBL/GenBank/DDBJ databases">
        <title>Scandinavium wanjuensis sp. nov., isolated from lettuce South Korea.</title>
        <authorList>
            <person name="Park J."/>
            <person name="Park S."/>
            <person name="Oh K.K."/>
            <person name="Cho G.S."/>
            <person name="Franz C.M.A.P."/>
        </authorList>
    </citation>
    <scope>NUCLEOTIDE SEQUENCE [LARGE SCALE GENOMIC DNA]</scope>
    <source>
        <strain evidence="1 2">V105_6</strain>
    </source>
</reference>
<gene>
    <name evidence="1" type="ORF">SIK69_02990</name>
</gene>